<protein>
    <submittedName>
        <fullName evidence="4">HTH psq-type domain-containing protein</fullName>
    </submittedName>
</protein>
<dbReference type="Gene3D" id="1.10.10.60">
    <property type="entry name" value="Homeodomain-like"/>
    <property type="match status" value="1"/>
</dbReference>
<dbReference type="OMA" id="KLECIWN"/>
<dbReference type="InterPro" id="IPR009057">
    <property type="entry name" value="Homeodomain-like_sf"/>
</dbReference>
<dbReference type="WBParaSite" id="nRc.2.0.1.t12117-RA">
    <property type="protein sequence ID" value="nRc.2.0.1.t12117-RA"/>
    <property type="gene ID" value="nRc.2.0.1.g12117"/>
</dbReference>
<accession>A0A915IDY8</accession>
<evidence type="ECO:0000313" key="4">
    <source>
        <dbReference type="WBParaSite" id="nRc.2.0.1.t12117-RA"/>
    </source>
</evidence>
<dbReference type="AlphaFoldDB" id="A0A915IDY8"/>
<organism evidence="3 4">
    <name type="scientific">Romanomermis culicivorax</name>
    <name type="common">Nematode worm</name>
    <dbReference type="NCBI Taxonomy" id="13658"/>
    <lineage>
        <taxon>Eukaryota</taxon>
        <taxon>Metazoa</taxon>
        <taxon>Ecdysozoa</taxon>
        <taxon>Nematoda</taxon>
        <taxon>Enoplea</taxon>
        <taxon>Dorylaimia</taxon>
        <taxon>Mermithida</taxon>
        <taxon>Mermithoidea</taxon>
        <taxon>Mermithidae</taxon>
        <taxon>Romanomermis</taxon>
    </lineage>
</organism>
<keyword evidence="3" id="KW-1185">Reference proteome</keyword>
<name>A0A915IDY8_ROMCU</name>
<evidence type="ECO:0000256" key="1">
    <source>
        <dbReference type="ARBA" id="ARBA00004123"/>
    </source>
</evidence>
<sequence length="235" mass="26262">MLKAAPGLEDLEKAIEAIRNGSKIRAASRVYNIPYGTLQNKVNARHLGTIGRKAYLTTAEELLLVKLVNLVTVVGVPFTKDCLITIIDSYLHGNKPELFKVKKSLGREWFRSFFKRHGNELSSERIPQNLSAVRTKALTQFVASKWFNLFKPIIQKLALDLKLECIWNVDKTGLSTDVGCSKVLCAKDMQNAHRIVADEGKFVLTIVSCSNATNCCLGGLNSFRYSVTENGWIDR</sequence>
<evidence type="ECO:0000259" key="2">
    <source>
        <dbReference type="Pfam" id="PF05225"/>
    </source>
</evidence>
<dbReference type="Proteomes" id="UP000887565">
    <property type="component" value="Unplaced"/>
</dbReference>
<dbReference type="GO" id="GO:0003677">
    <property type="term" value="F:DNA binding"/>
    <property type="evidence" value="ECO:0007669"/>
    <property type="project" value="InterPro"/>
</dbReference>
<dbReference type="GO" id="GO:0005634">
    <property type="term" value="C:nucleus"/>
    <property type="evidence" value="ECO:0007669"/>
    <property type="project" value="UniProtKB-SubCell"/>
</dbReference>
<proteinExistence type="predicted"/>
<dbReference type="InterPro" id="IPR007889">
    <property type="entry name" value="HTH_Psq"/>
</dbReference>
<evidence type="ECO:0000313" key="3">
    <source>
        <dbReference type="Proteomes" id="UP000887565"/>
    </source>
</evidence>
<comment type="subcellular location">
    <subcellularLocation>
        <location evidence="1">Nucleus</location>
    </subcellularLocation>
</comment>
<reference evidence="4" key="1">
    <citation type="submission" date="2022-11" db="UniProtKB">
        <authorList>
            <consortium name="WormBaseParasite"/>
        </authorList>
    </citation>
    <scope>IDENTIFICATION</scope>
</reference>
<dbReference type="Pfam" id="PF05225">
    <property type="entry name" value="HTH_psq"/>
    <property type="match status" value="1"/>
</dbReference>
<dbReference type="SUPFAM" id="SSF46689">
    <property type="entry name" value="Homeodomain-like"/>
    <property type="match status" value="1"/>
</dbReference>
<feature type="domain" description="HTH psq-type" evidence="2">
    <location>
        <begin position="9"/>
        <end position="47"/>
    </location>
</feature>